<feature type="domain" description="NYN" evidence="1">
    <location>
        <begin position="108"/>
        <end position="166"/>
    </location>
</feature>
<dbReference type="Pfam" id="PF01936">
    <property type="entry name" value="NYN"/>
    <property type="match status" value="1"/>
</dbReference>
<comment type="caution">
    <text evidence="2">The sequence shown here is derived from an EMBL/GenBank/DDBJ whole genome shotgun (WGS) entry which is preliminary data.</text>
</comment>
<dbReference type="Gene3D" id="3.40.50.1010">
    <property type="entry name" value="5'-nuclease"/>
    <property type="match status" value="1"/>
</dbReference>
<organism evidence="2 3">
    <name type="scientific">Candidatus Staskawiczbacteria bacterium RIFCSPLOWO2_01_FULL_37_25b</name>
    <dbReference type="NCBI Taxonomy" id="1802213"/>
    <lineage>
        <taxon>Bacteria</taxon>
        <taxon>Candidatus Staskawicziibacteriota</taxon>
    </lineage>
</organism>
<evidence type="ECO:0000313" key="2">
    <source>
        <dbReference type="EMBL" id="OGZ71794.1"/>
    </source>
</evidence>
<proteinExistence type="predicted"/>
<dbReference type="Proteomes" id="UP000178826">
    <property type="component" value="Unassembled WGS sequence"/>
</dbReference>
<dbReference type="GO" id="GO:0004540">
    <property type="term" value="F:RNA nuclease activity"/>
    <property type="evidence" value="ECO:0007669"/>
    <property type="project" value="InterPro"/>
</dbReference>
<sequence>MTNLKQRLIITYSLILHLDNTTDKIYWRKAMSSVLVLIDWENITKNIIGGKYKPEKFSCAAGLKKLYAWINSEVENVFDTFLFAPLFIMYTDYQLFHDHNLVPITCPKVPLGSAEKKDTVDQILIDKGLKWITHPALTHICLVSGDSDFKPLLLEAKARGLLIMISALNPSLARDPEYPPLSKELEKMADISPKTGEKMIHYFSPII</sequence>
<name>A0A1G2IAH2_9BACT</name>
<reference evidence="2 3" key="1">
    <citation type="journal article" date="2016" name="Nat. Commun.">
        <title>Thousands of microbial genomes shed light on interconnected biogeochemical processes in an aquifer system.</title>
        <authorList>
            <person name="Anantharaman K."/>
            <person name="Brown C.T."/>
            <person name="Hug L.A."/>
            <person name="Sharon I."/>
            <person name="Castelle C.J."/>
            <person name="Probst A.J."/>
            <person name="Thomas B.C."/>
            <person name="Singh A."/>
            <person name="Wilkins M.J."/>
            <person name="Karaoz U."/>
            <person name="Brodie E.L."/>
            <person name="Williams K.H."/>
            <person name="Hubbard S.S."/>
            <person name="Banfield J.F."/>
        </authorList>
    </citation>
    <scope>NUCLEOTIDE SEQUENCE [LARGE SCALE GENOMIC DNA]</scope>
</reference>
<evidence type="ECO:0000259" key="1">
    <source>
        <dbReference type="Pfam" id="PF01936"/>
    </source>
</evidence>
<accession>A0A1G2IAH2</accession>
<gene>
    <name evidence="2" type="ORF">A2998_00630</name>
</gene>
<dbReference type="AlphaFoldDB" id="A0A1G2IAH2"/>
<dbReference type="InterPro" id="IPR021139">
    <property type="entry name" value="NYN"/>
</dbReference>
<protein>
    <recommendedName>
        <fullName evidence="1">NYN domain-containing protein</fullName>
    </recommendedName>
</protein>
<dbReference type="EMBL" id="MHOZ01000050">
    <property type="protein sequence ID" value="OGZ71794.1"/>
    <property type="molecule type" value="Genomic_DNA"/>
</dbReference>
<evidence type="ECO:0000313" key="3">
    <source>
        <dbReference type="Proteomes" id="UP000178826"/>
    </source>
</evidence>